<evidence type="ECO:0000256" key="1">
    <source>
        <dbReference type="SAM" id="Coils"/>
    </source>
</evidence>
<sequence>MEIAFSVGQLLRQPSTPSCSSRPRSQPLAVGYGSPVSALLAVAVVQVSRRGRVTRLATRQQQKRVRLSDDLPTGSNFYEILGVDKLATQDEIRSAYKRVIRQTHPDVNPSEDAAQRFIQAQEAFRWLSDPQQREVYDGVGGKFGEDALYDYSDEPILGSLTEIRKIQELTPGIDSVNQCRKELTARQEVKIPHHIADIRQRFRVYGNERMKYVRNFFNRRLKAVLEYPKLIRELHPFERLSVELALTQHWNETGVSFGKALACLKDLRRQIHELGSYRATAAMVAERGRLATFIADEGIEEIFDLVTNWEPVFQQFIGCQRAIFKAPCIDLDKPTVVFVGAPNVGKSSLVRSISTGRPEVNSYPYTTKQLTIGHLWHFIAGTPLLIHGQIVDSPGLKFGPGGNHNLMDKLTMGSMENLPTAVVFVFDPYPHGLLDLEKQVELRESLRSRFPRRPWLDVITKVDMEEEETKENIKDLQERYPDALQVSAFEGTGLDDLNMEVRGLLEEMTRVVRQLQRTKIRQLRMGDPEANVVSKEALSMR</sequence>
<dbReference type="EMBL" id="CAUJNA010003305">
    <property type="protein sequence ID" value="CAJ1398624.1"/>
    <property type="molecule type" value="Genomic_DNA"/>
</dbReference>
<dbReference type="Proteomes" id="UP001178507">
    <property type="component" value="Unassembled WGS sequence"/>
</dbReference>
<dbReference type="Gene3D" id="1.10.287.110">
    <property type="entry name" value="DnaJ domain"/>
    <property type="match status" value="1"/>
</dbReference>
<dbReference type="AlphaFoldDB" id="A0AA36J3W4"/>
<dbReference type="PRINTS" id="PR00326">
    <property type="entry name" value="GTP1OBG"/>
</dbReference>
<organism evidence="3 4">
    <name type="scientific">Effrenium voratum</name>
    <dbReference type="NCBI Taxonomy" id="2562239"/>
    <lineage>
        <taxon>Eukaryota</taxon>
        <taxon>Sar</taxon>
        <taxon>Alveolata</taxon>
        <taxon>Dinophyceae</taxon>
        <taxon>Suessiales</taxon>
        <taxon>Symbiodiniaceae</taxon>
        <taxon>Effrenium</taxon>
    </lineage>
</organism>
<dbReference type="SMART" id="SM00271">
    <property type="entry name" value="DnaJ"/>
    <property type="match status" value="1"/>
</dbReference>
<feature type="domain" description="J" evidence="2">
    <location>
        <begin position="76"/>
        <end position="140"/>
    </location>
</feature>
<keyword evidence="1" id="KW-0175">Coiled coil</keyword>
<evidence type="ECO:0000313" key="4">
    <source>
        <dbReference type="Proteomes" id="UP001178507"/>
    </source>
</evidence>
<dbReference type="PRINTS" id="PR00625">
    <property type="entry name" value="JDOMAIN"/>
</dbReference>
<dbReference type="Pfam" id="PF06858">
    <property type="entry name" value="NOG1"/>
    <property type="match status" value="1"/>
</dbReference>
<dbReference type="InterPro" id="IPR001623">
    <property type="entry name" value="DnaJ_domain"/>
</dbReference>
<gene>
    <name evidence="3" type="ORF">EVOR1521_LOCUS22370</name>
</gene>
<dbReference type="InterPro" id="IPR006073">
    <property type="entry name" value="GTP-bd"/>
</dbReference>
<keyword evidence="4" id="KW-1185">Reference proteome</keyword>
<dbReference type="PROSITE" id="PS50076">
    <property type="entry name" value="DNAJ_2"/>
    <property type="match status" value="1"/>
</dbReference>
<reference evidence="3" key="1">
    <citation type="submission" date="2023-08" db="EMBL/GenBank/DDBJ databases">
        <authorList>
            <person name="Chen Y."/>
            <person name="Shah S."/>
            <person name="Dougan E. K."/>
            <person name="Thang M."/>
            <person name="Chan C."/>
        </authorList>
    </citation>
    <scope>NUCLEOTIDE SEQUENCE</scope>
</reference>
<dbReference type="Pfam" id="PF00226">
    <property type="entry name" value="DnaJ"/>
    <property type="match status" value="1"/>
</dbReference>
<dbReference type="SUPFAM" id="SSF52540">
    <property type="entry name" value="P-loop containing nucleoside triphosphate hydrolases"/>
    <property type="match status" value="1"/>
</dbReference>
<evidence type="ECO:0000313" key="3">
    <source>
        <dbReference type="EMBL" id="CAJ1398624.1"/>
    </source>
</evidence>
<dbReference type="CDD" id="cd06257">
    <property type="entry name" value="DnaJ"/>
    <property type="match status" value="1"/>
</dbReference>
<protein>
    <recommendedName>
        <fullName evidence="2">J domain-containing protein</fullName>
    </recommendedName>
</protein>
<dbReference type="InterPro" id="IPR036869">
    <property type="entry name" value="J_dom_sf"/>
</dbReference>
<name>A0AA36J3W4_9DINO</name>
<dbReference type="SUPFAM" id="SSF46565">
    <property type="entry name" value="Chaperone J-domain"/>
    <property type="match status" value="1"/>
</dbReference>
<proteinExistence type="predicted"/>
<dbReference type="GO" id="GO:0005525">
    <property type="term" value="F:GTP binding"/>
    <property type="evidence" value="ECO:0007669"/>
    <property type="project" value="InterPro"/>
</dbReference>
<evidence type="ECO:0000259" key="2">
    <source>
        <dbReference type="PROSITE" id="PS50076"/>
    </source>
</evidence>
<dbReference type="PANTHER" id="PTHR45759">
    <property type="entry name" value="NUCLEOLAR GTP-BINDING PROTEIN 1"/>
    <property type="match status" value="1"/>
</dbReference>
<feature type="coiled-coil region" evidence="1">
    <location>
        <begin position="459"/>
        <end position="514"/>
    </location>
</feature>
<comment type="caution">
    <text evidence="3">The sequence shown here is derived from an EMBL/GenBank/DDBJ whole genome shotgun (WGS) entry which is preliminary data.</text>
</comment>
<dbReference type="InterPro" id="IPR010674">
    <property type="entry name" value="NOG1_Rossman_fold_dom"/>
</dbReference>
<dbReference type="InterPro" id="IPR027417">
    <property type="entry name" value="P-loop_NTPase"/>
</dbReference>
<accession>A0AA36J3W4</accession>
<dbReference type="Gene3D" id="3.40.50.300">
    <property type="entry name" value="P-loop containing nucleotide triphosphate hydrolases"/>
    <property type="match status" value="1"/>
</dbReference>